<dbReference type="Gene3D" id="6.10.250.730">
    <property type="match status" value="1"/>
</dbReference>
<evidence type="ECO:0000313" key="2">
    <source>
        <dbReference type="Proteomes" id="UP000390335"/>
    </source>
</evidence>
<keyword evidence="2" id="KW-1185">Reference proteome</keyword>
<reference evidence="1 2" key="1">
    <citation type="journal article" date="2020" name="Genome Biol. Evol.">
        <title>Rhizobium dioscoreae sp. nov., a plant growth-promoting bacterium isolated from yam (Dioscorea species).</title>
        <authorList>
            <person name="Ouyabe M."/>
            <person name="Tanaka N."/>
            <person name="Shiwa Y."/>
            <person name="Fujita N."/>
            <person name="Kikuno H."/>
            <person name="Babil P."/>
            <person name="Shiwachi H."/>
        </authorList>
    </citation>
    <scope>NUCLEOTIDE SEQUENCE [LARGE SCALE GENOMIC DNA]</scope>
    <source>
        <strain evidence="1 2">S-93</strain>
    </source>
</reference>
<dbReference type="Proteomes" id="UP000390335">
    <property type="component" value="Unassembled WGS sequence"/>
</dbReference>
<dbReference type="EMBL" id="BLAJ01000004">
    <property type="protein sequence ID" value="GES51437.1"/>
    <property type="molecule type" value="Genomic_DNA"/>
</dbReference>
<comment type="caution">
    <text evidence="1">The sequence shown here is derived from an EMBL/GenBank/DDBJ whole genome shotgun (WGS) entry which is preliminary data.</text>
</comment>
<proteinExistence type="predicted"/>
<organism evidence="1 2">
    <name type="scientific">Rhizobium dioscoreae</name>
    <dbReference type="NCBI Taxonomy" id="2653122"/>
    <lineage>
        <taxon>Bacteria</taxon>
        <taxon>Pseudomonadati</taxon>
        <taxon>Pseudomonadota</taxon>
        <taxon>Alphaproteobacteria</taxon>
        <taxon>Hyphomicrobiales</taxon>
        <taxon>Rhizobiaceae</taxon>
        <taxon>Rhizobium/Agrobacterium group</taxon>
        <taxon>Rhizobium</taxon>
    </lineage>
</organism>
<accession>A0ABQ0Z800</accession>
<sequence>MTSHVFDRPLFVRGKHFIQEICCLDDIVDFLEEWPEEKRDVAHVVVLRACRDAVAVSFH</sequence>
<evidence type="ECO:0008006" key="3">
    <source>
        <dbReference type="Google" id="ProtNLM"/>
    </source>
</evidence>
<name>A0ABQ0Z800_9HYPH</name>
<protein>
    <recommendedName>
        <fullName evidence="3">DUF982 domain-containing protein</fullName>
    </recommendedName>
</protein>
<evidence type="ECO:0000313" key="1">
    <source>
        <dbReference type="EMBL" id="GES51437.1"/>
    </source>
</evidence>
<gene>
    <name evidence="1" type="ORF">RsS93_40510</name>
</gene>